<dbReference type="Proteomes" id="UP000789342">
    <property type="component" value="Unassembled WGS sequence"/>
</dbReference>
<proteinExistence type="predicted"/>
<organism evidence="1 2">
    <name type="scientific">Acaulospora morrowiae</name>
    <dbReference type="NCBI Taxonomy" id="94023"/>
    <lineage>
        <taxon>Eukaryota</taxon>
        <taxon>Fungi</taxon>
        <taxon>Fungi incertae sedis</taxon>
        <taxon>Mucoromycota</taxon>
        <taxon>Glomeromycotina</taxon>
        <taxon>Glomeromycetes</taxon>
        <taxon>Diversisporales</taxon>
        <taxon>Acaulosporaceae</taxon>
        <taxon>Acaulospora</taxon>
    </lineage>
</organism>
<dbReference type="EMBL" id="CAJVPV010007990">
    <property type="protein sequence ID" value="CAG8625276.1"/>
    <property type="molecule type" value="Genomic_DNA"/>
</dbReference>
<accession>A0A9N9D771</accession>
<comment type="caution">
    <text evidence="1">The sequence shown here is derived from an EMBL/GenBank/DDBJ whole genome shotgun (WGS) entry which is preliminary data.</text>
</comment>
<sequence>ECLIADAKFRKVEECCWWWKERKREKETLVIAAMITGTREKARGDDGDQMEDNTKRASTNYNHEPFRVFRMYRKVGCESFWNIRAVLKTNCFCATGFGTWTKTLCTYKKFASESGIAISNKIYAVTDLVHTIQ</sequence>
<evidence type="ECO:0000313" key="1">
    <source>
        <dbReference type="EMBL" id="CAG8625276.1"/>
    </source>
</evidence>
<keyword evidence="2" id="KW-1185">Reference proteome</keyword>
<protein>
    <submittedName>
        <fullName evidence="1">12871_t:CDS:1</fullName>
    </submittedName>
</protein>
<dbReference type="AlphaFoldDB" id="A0A9N9D771"/>
<reference evidence="1" key="1">
    <citation type="submission" date="2021-06" db="EMBL/GenBank/DDBJ databases">
        <authorList>
            <person name="Kallberg Y."/>
            <person name="Tangrot J."/>
            <person name="Rosling A."/>
        </authorList>
    </citation>
    <scope>NUCLEOTIDE SEQUENCE</scope>
    <source>
        <strain evidence="1">CL551</strain>
    </source>
</reference>
<feature type="non-terminal residue" evidence="1">
    <location>
        <position position="1"/>
    </location>
</feature>
<evidence type="ECO:0000313" key="2">
    <source>
        <dbReference type="Proteomes" id="UP000789342"/>
    </source>
</evidence>
<name>A0A9N9D771_9GLOM</name>
<gene>
    <name evidence="1" type="ORF">AMORRO_LOCUS8844</name>
</gene>